<evidence type="ECO:0000313" key="2">
    <source>
        <dbReference type="Proteomes" id="UP001054837"/>
    </source>
</evidence>
<keyword evidence="2" id="KW-1185">Reference proteome</keyword>
<gene>
    <name evidence="1" type="ORF">CDAR_54441</name>
</gene>
<evidence type="ECO:0000313" key="1">
    <source>
        <dbReference type="EMBL" id="GIY04897.1"/>
    </source>
</evidence>
<dbReference type="EMBL" id="BPLQ01003994">
    <property type="protein sequence ID" value="GIY04897.1"/>
    <property type="molecule type" value="Genomic_DNA"/>
</dbReference>
<reference evidence="1 2" key="1">
    <citation type="submission" date="2021-06" db="EMBL/GenBank/DDBJ databases">
        <title>Caerostris darwini draft genome.</title>
        <authorList>
            <person name="Kono N."/>
            <person name="Arakawa K."/>
        </authorList>
    </citation>
    <scope>NUCLEOTIDE SEQUENCE [LARGE SCALE GENOMIC DNA]</scope>
</reference>
<organism evidence="1 2">
    <name type="scientific">Caerostris darwini</name>
    <dbReference type="NCBI Taxonomy" id="1538125"/>
    <lineage>
        <taxon>Eukaryota</taxon>
        <taxon>Metazoa</taxon>
        <taxon>Ecdysozoa</taxon>
        <taxon>Arthropoda</taxon>
        <taxon>Chelicerata</taxon>
        <taxon>Arachnida</taxon>
        <taxon>Araneae</taxon>
        <taxon>Araneomorphae</taxon>
        <taxon>Entelegynae</taxon>
        <taxon>Araneoidea</taxon>
        <taxon>Araneidae</taxon>
        <taxon>Caerostris</taxon>
    </lineage>
</organism>
<sequence>MNPTSTLQFSTFPQNINQGSYWDVNSTSGTNVRYASNNKSQKENFNSSQGKIFPAIQYYVENPAMAVSTTADTSALNPVLQPCANSSALIPHHPNLSFCNQLPQNYPGPSNHLTMYDPTKGNYNISKNVESRQSAMQDFKISHFQEKEYDTMSTARKLNRTEKNKRFVSDLNSTSLNVQYHENPHTEKKSREKIQPCLKNAQAHDESSDFMSKFSTALEALTAQKSSNSSVQESAFRQ</sequence>
<accession>A0AAV4Q6E8</accession>
<name>A0AAV4Q6E8_9ARAC</name>
<protein>
    <submittedName>
        <fullName evidence="1">Uncharacterized protein</fullName>
    </submittedName>
</protein>
<proteinExistence type="predicted"/>
<comment type="caution">
    <text evidence="1">The sequence shown here is derived from an EMBL/GenBank/DDBJ whole genome shotgun (WGS) entry which is preliminary data.</text>
</comment>
<dbReference type="AlphaFoldDB" id="A0AAV4Q6E8"/>
<dbReference type="Proteomes" id="UP001054837">
    <property type="component" value="Unassembled WGS sequence"/>
</dbReference>